<evidence type="ECO:0000313" key="2">
    <source>
        <dbReference type="Proteomes" id="UP000321393"/>
    </source>
</evidence>
<sequence>MATSRPQLKLTRDEKAHYGIAFSDKDGLHLIDQENELEKLVDYLMRFSAGKKKQDDKSSQSTM</sequence>
<dbReference type="EMBL" id="SSTE01005103">
    <property type="protein sequence ID" value="KAA0060889.1"/>
    <property type="molecule type" value="Genomic_DNA"/>
</dbReference>
<evidence type="ECO:0000313" key="1">
    <source>
        <dbReference type="EMBL" id="KAA0060889.1"/>
    </source>
</evidence>
<reference evidence="1 2" key="1">
    <citation type="submission" date="2019-08" db="EMBL/GenBank/DDBJ databases">
        <title>Draft genome sequences of two oriental melons (Cucumis melo L. var makuwa).</title>
        <authorList>
            <person name="Kwon S.-Y."/>
        </authorList>
    </citation>
    <scope>NUCLEOTIDE SEQUENCE [LARGE SCALE GENOMIC DNA]</scope>
    <source>
        <strain evidence="2">cv. SW 3</strain>
        <tissue evidence="1">Leaf</tissue>
    </source>
</reference>
<gene>
    <name evidence="1" type="ORF">E6C27_scaffold501G00220</name>
</gene>
<proteinExistence type="predicted"/>
<name>A0A5A7V5A0_CUCMM</name>
<protein>
    <submittedName>
        <fullName evidence="1">Uncharacterized protein</fullName>
    </submittedName>
</protein>
<dbReference type="AlphaFoldDB" id="A0A5A7V5A0"/>
<organism evidence="1 2">
    <name type="scientific">Cucumis melo var. makuwa</name>
    <name type="common">Oriental melon</name>
    <dbReference type="NCBI Taxonomy" id="1194695"/>
    <lineage>
        <taxon>Eukaryota</taxon>
        <taxon>Viridiplantae</taxon>
        <taxon>Streptophyta</taxon>
        <taxon>Embryophyta</taxon>
        <taxon>Tracheophyta</taxon>
        <taxon>Spermatophyta</taxon>
        <taxon>Magnoliopsida</taxon>
        <taxon>eudicotyledons</taxon>
        <taxon>Gunneridae</taxon>
        <taxon>Pentapetalae</taxon>
        <taxon>rosids</taxon>
        <taxon>fabids</taxon>
        <taxon>Cucurbitales</taxon>
        <taxon>Cucurbitaceae</taxon>
        <taxon>Benincaseae</taxon>
        <taxon>Cucumis</taxon>
    </lineage>
</organism>
<dbReference type="Proteomes" id="UP000321393">
    <property type="component" value="Unassembled WGS sequence"/>
</dbReference>
<dbReference type="OrthoDB" id="26525at2759"/>
<accession>A0A5A7V5A0</accession>
<comment type="caution">
    <text evidence="1">The sequence shown here is derived from an EMBL/GenBank/DDBJ whole genome shotgun (WGS) entry which is preliminary data.</text>
</comment>